<protein>
    <submittedName>
        <fullName evidence="1">Uncharacterized protein</fullName>
    </submittedName>
</protein>
<name>A0A8T0I8X7_CERPU</name>
<organism evidence="1 2">
    <name type="scientific">Ceratodon purpureus</name>
    <name type="common">Fire moss</name>
    <name type="synonym">Dicranum purpureum</name>
    <dbReference type="NCBI Taxonomy" id="3225"/>
    <lineage>
        <taxon>Eukaryota</taxon>
        <taxon>Viridiplantae</taxon>
        <taxon>Streptophyta</taxon>
        <taxon>Embryophyta</taxon>
        <taxon>Bryophyta</taxon>
        <taxon>Bryophytina</taxon>
        <taxon>Bryopsida</taxon>
        <taxon>Dicranidae</taxon>
        <taxon>Pseudoditrichales</taxon>
        <taxon>Ditrichaceae</taxon>
        <taxon>Ceratodon</taxon>
    </lineage>
</organism>
<accession>A0A8T0I8X7</accession>
<keyword evidence="2" id="KW-1185">Reference proteome</keyword>
<dbReference type="Proteomes" id="UP000822688">
    <property type="component" value="Chromosome 4"/>
</dbReference>
<comment type="caution">
    <text evidence="1">The sequence shown here is derived from an EMBL/GenBank/DDBJ whole genome shotgun (WGS) entry which is preliminary data.</text>
</comment>
<evidence type="ECO:0000313" key="2">
    <source>
        <dbReference type="Proteomes" id="UP000822688"/>
    </source>
</evidence>
<gene>
    <name evidence="1" type="ORF">KC19_4G154800</name>
</gene>
<evidence type="ECO:0000313" key="1">
    <source>
        <dbReference type="EMBL" id="KAG0580190.1"/>
    </source>
</evidence>
<dbReference type="AlphaFoldDB" id="A0A8T0I8X7"/>
<reference evidence="1" key="1">
    <citation type="submission" date="2020-06" db="EMBL/GenBank/DDBJ databases">
        <title>WGS assembly of Ceratodon purpureus strain R40.</title>
        <authorList>
            <person name="Carey S.B."/>
            <person name="Jenkins J."/>
            <person name="Shu S."/>
            <person name="Lovell J.T."/>
            <person name="Sreedasyam A."/>
            <person name="Maumus F."/>
            <person name="Tiley G.P."/>
            <person name="Fernandez-Pozo N."/>
            <person name="Barry K."/>
            <person name="Chen C."/>
            <person name="Wang M."/>
            <person name="Lipzen A."/>
            <person name="Daum C."/>
            <person name="Saski C.A."/>
            <person name="Payton A.C."/>
            <person name="Mcbreen J.C."/>
            <person name="Conrad R.E."/>
            <person name="Kollar L.M."/>
            <person name="Olsson S."/>
            <person name="Huttunen S."/>
            <person name="Landis J.B."/>
            <person name="Wickett N.J."/>
            <person name="Johnson M.G."/>
            <person name="Rensing S.A."/>
            <person name="Grimwood J."/>
            <person name="Schmutz J."/>
            <person name="Mcdaniel S.F."/>
        </authorList>
    </citation>
    <scope>NUCLEOTIDE SEQUENCE</scope>
    <source>
        <strain evidence="1">R40</strain>
    </source>
</reference>
<proteinExistence type="predicted"/>
<sequence length="182" mass="20552">MEGESSKNSPGATCRETCAKMWEGHMKTARAYVEAERLRVAAMEANLQSNIAIFQAWVYESAMAEPLEDLDCLIEVLEAHSMMENDARENQEFNQQVWLNTREMVNDLEKKVSKAKLGLKKVEDLLTVLESNTESHVNALHEMMNGAGITSSLICVCGDPTCFFPIRDHICSDFESSLWWIS</sequence>
<dbReference type="EMBL" id="CM026424">
    <property type="protein sequence ID" value="KAG0580190.1"/>
    <property type="molecule type" value="Genomic_DNA"/>
</dbReference>